<dbReference type="RefSeq" id="WP_118888545.1">
    <property type="nucleotide sequence ID" value="NZ_PHUT01000001.1"/>
</dbReference>
<dbReference type="EMBL" id="QWEH01000001">
    <property type="protein sequence ID" value="RHW35522.1"/>
    <property type="molecule type" value="Genomic_DNA"/>
</dbReference>
<keyword evidence="2" id="KW-1185">Reference proteome</keyword>
<organism evidence="1 2">
    <name type="scientific">Oceanobacillus profundus</name>
    <dbReference type="NCBI Taxonomy" id="372463"/>
    <lineage>
        <taxon>Bacteria</taxon>
        <taxon>Bacillati</taxon>
        <taxon>Bacillota</taxon>
        <taxon>Bacilli</taxon>
        <taxon>Bacillales</taxon>
        <taxon>Bacillaceae</taxon>
        <taxon>Oceanobacillus</taxon>
    </lineage>
</organism>
<reference evidence="1 2" key="1">
    <citation type="journal article" date="2007" name="Int. J. Syst. Evol. Microbiol.">
        <title>Oceanobacillus profundus sp. nov., isolated from a deep-sea sediment core.</title>
        <authorList>
            <person name="Kim Y.G."/>
            <person name="Choi D.H."/>
            <person name="Hyun S."/>
            <person name="Cho B.C."/>
        </authorList>
    </citation>
    <scope>NUCLEOTIDE SEQUENCE [LARGE SCALE GENOMIC DNA]</scope>
    <source>
        <strain evidence="1 2">DSM 18246</strain>
    </source>
</reference>
<proteinExistence type="predicted"/>
<protein>
    <submittedName>
        <fullName evidence="1">Uncharacterized protein</fullName>
    </submittedName>
</protein>
<name>A0A417YNX2_9BACI</name>
<sequence length="162" mass="18561">MAVLIPDRKNCGEEIEDIVKNNSLNKGVVSKVKEQTNIVKMPKRLKVINSNGNHIPKSSLPPVLINKTIQLATFTNPEFFKAKSKRLSTYKIPRIIDCTENYTDYIILPRGCLDRLKALMLENGTELLVKGRFRPVFGILFTSCFKIFLFETDFYGIVYIEE</sequence>
<evidence type="ECO:0000313" key="2">
    <source>
        <dbReference type="Proteomes" id="UP000285456"/>
    </source>
</evidence>
<dbReference type="Proteomes" id="UP000285456">
    <property type="component" value="Unassembled WGS sequence"/>
</dbReference>
<accession>A0A417YNX2</accession>
<comment type="caution">
    <text evidence="1">The sequence shown here is derived from an EMBL/GenBank/DDBJ whole genome shotgun (WGS) entry which is preliminary data.</text>
</comment>
<evidence type="ECO:0000313" key="1">
    <source>
        <dbReference type="EMBL" id="RHW35522.1"/>
    </source>
</evidence>
<gene>
    <name evidence="1" type="ORF">D1B32_02545</name>
</gene>
<dbReference type="AlphaFoldDB" id="A0A417YNX2"/>
<dbReference type="OrthoDB" id="9802848at2"/>